<comment type="catalytic activity">
    <reaction evidence="1">
        <text>S-ubiquitinyl-[E2 ubiquitin-conjugating enzyme]-L-cysteine + [acceptor protein]-L-lysine = [E2 ubiquitin-conjugating enzyme]-L-cysteine + N(6)-ubiquitinyl-[acceptor protein]-L-lysine.</text>
        <dbReference type="EC" id="2.3.2.27"/>
    </reaction>
</comment>
<dbReference type="SMART" id="SM00184">
    <property type="entry name" value="RING"/>
    <property type="match status" value="1"/>
</dbReference>
<evidence type="ECO:0000256" key="5">
    <source>
        <dbReference type="ARBA" id="ARBA00022679"/>
    </source>
</evidence>
<reference evidence="17 18" key="1">
    <citation type="submission" date="2024-01" db="EMBL/GenBank/DDBJ databases">
        <title>The genomes of 5 underutilized Papilionoideae crops provide insights into root nodulation and disease resistance.</title>
        <authorList>
            <person name="Yuan L."/>
        </authorList>
    </citation>
    <scope>NUCLEOTIDE SEQUENCE [LARGE SCALE GENOMIC DNA]</scope>
    <source>
        <strain evidence="17">LY-2023</strain>
        <tissue evidence="17">Leaf</tissue>
    </source>
</reference>
<dbReference type="GO" id="GO:0016020">
    <property type="term" value="C:membrane"/>
    <property type="evidence" value="ECO:0007669"/>
    <property type="project" value="UniProtKB-SubCell"/>
</dbReference>
<sequence>MSHRDAEPFNWHYDTELDDETLQIRGRKLFFIVVLFSIVLLFTFLFVLARRICRHHALLDSVPPLHAPPQNPPSQGMDAAAIKKLPMVLHQAAPNRAAECCICLSAFVDGEKLKMLPGCEHCFHCECVDTWLANHSNCPLCRASLSLKLADDDHSSSLPQILIQEPPVRYTLPF</sequence>
<dbReference type="AlphaFoldDB" id="A0AAN9PID3"/>
<evidence type="ECO:0000256" key="1">
    <source>
        <dbReference type="ARBA" id="ARBA00000900"/>
    </source>
</evidence>
<dbReference type="PANTHER" id="PTHR46913:SF1">
    <property type="entry name" value="RING-H2 FINGER PROTEIN ATL16"/>
    <property type="match status" value="1"/>
</dbReference>
<dbReference type="PROSITE" id="PS50089">
    <property type="entry name" value="ZF_RING_2"/>
    <property type="match status" value="1"/>
</dbReference>
<keyword evidence="8 14" id="KW-0863">Zinc-finger</keyword>
<comment type="caution">
    <text evidence="17">The sequence shown here is derived from an EMBL/GenBank/DDBJ whole genome shotgun (WGS) entry which is preliminary data.</text>
</comment>
<evidence type="ECO:0000256" key="2">
    <source>
        <dbReference type="ARBA" id="ARBA00004167"/>
    </source>
</evidence>
<evidence type="ECO:0000256" key="7">
    <source>
        <dbReference type="ARBA" id="ARBA00022723"/>
    </source>
</evidence>
<protein>
    <recommendedName>
        <fullName evidence="4">RING-type E3 ubiquitin transferase</fullName>
        <ecNumber evidence="4">2.3.2.27</ecNumber>
    </recommendedName>
</protein>
<evidence type="ECO:0000256" key="15">
    <source>
        <dbReference type="SAM" id="Phobius"/>
    </source>
</evidence>
<feature type="domain" description="RING-type" evidence="16">
    <location>
        <begin position="100"/>
        <end position="142"/>
    </location>
</feature>
<comment type="subcellular location">
    <subcellularLocation>
        <location evidence="2">Membrane</location>
        <topology evidence="2">Single-pass membrane protein</topology>
    </subcellularLocation>
</comment>
<name>A0AAN9PID3_CLITE</name>
<evidence type="ECO:0000256" key="4">
    <source>
        <dbReference type="ARBA" id="ARBA00012483"/>
    </source>
</evidence>
<evidence type="ECO:0000256" key="3">
    <source>
        <dbReference type="ARBA" id="ARBA00004906"/>
    </source>
</evidence>
<gene>
    <name evidence="17" type="ORF">RJT34_11345</name>
</gene>
<evidence type="ECO:0000256" key="11">
    <source>
        <dbReference type="ARBA" id="ARBA00022989"/>
    </source>
</evidence>
<keyword evidence="10" id="KW-0862">Zinc</keyword>
<keyword evidence="12 15" id="KW-0472">Membrane</keyword>
<dbReference type="EC" id="2.3.2.27" evidence="4"/>
<evidence type="ECO:0000256" key="9">
    <source>
        <dbReference type="ARBA" id="ARBA00022786"/>
    </source>
</evidence>
<evidence type="ECO:0000256" key="8">
    <source>
        <dbReference type="ARBA" id="ARBA00022771"/>
    </source>
</evidence>
<keyword evidence="18" id="KW-1185">Reference proteome</keyword>
<dbReference type="GO" id="GO:0008270">
    <property type="term" value="F:zinc ion binding"/>
    <property type="evidence" value="ECO:0007669"/>
    <property type="project" value="UniProtKB-KW"/>
</dbReference>
<evidence type="ECO:0000313" key="18">
    <source>
        <dbReference type="Proteomes" id="UP001359559"/>
    </source>
</evidence>
<accession>A0AAN9PID3</accession>
<keyword evidence="5" id="KW-0808">Transferase</keyword>
<organism evidence="17 18">
    <name type="scientific">Clitoria ternatea</name>
    <name type="common">Butterfly pea</name>
    <dbReference type="NCBI Taxonomy" id="43366"/>
    <lineage>
        <taxon>Eukaryota</taxon>
        <taxon>Viridiplantae</taxon>
        <taxon>Streptophyta</taxon>
        <taxon>Embryophyta</taxon>
        <taxon>Tracheophyta</taxon>
        <taxon>Spermatophyta</taxon>
        <taxon>Magnoliopsida</taxon>
        <taxon>eudicotyledons</taxon>
        <taxon>Gunneridae</taxon>
        <taxon>Pentapetalae</taxon>
        <taxon>rosids</taxon>
        <taxon>fabids</taxon>
        <taxon>Fabales</taxon>
        <taxon>Fabaceae</taxon>
        <taxon>Papilionoideae</taxon>
        <taxon>50 kb inversion clade</taxon>
        <taxon>NPAAA clade</taxon>
        <taxon>indigoferoid/millettioid clade</taxon>
        <taxon>Phaseoleae</taxon>
        <taxon>Clitoria</taxon>
    </lineage>
</organism>
<dbReference type="GO" id="GO:0061630">
    <property type="term" value="F:ubiquitin protein ligase activity"/>
    <property type="evidence" value="ECO:0007669"/>
    <property type="project" value="UniProtKB-EC"/>
</dbReference>
<comment type="similarity">
    <text evidence="13">Belongs to the RING-type zinc finger family. ATL subfamily.</text>
</comment>
<dbReference type="Proteomes" id="UP001359559">
    <property type="component" value="Unassembled WGS sequence"/>
</dbReference>
<dbReference type="InterPro" id="IPR013083">
    <property type="entry name" value="Znf_RING/FYVE/PHD"/>
</dbReference>
<evidence type="ECO:0000256" key="14">
    <source>
        <dbReference type="PROSITE-ProRule" id="PRU00175"/>
    </source>
</evidence>
<keyword evidence="11 15" id="KW-1133">Transmembrane helix</keyword>
<dbReference type="GO" id="GO:0016567">
    <property type="term" value="P:protein ubiquitination"/>
    <property type="evidence" value="ECO:0007669"/>
    <property type="project" value="InterPro"/>
</dbReference>
<comment type="pathway">
    <text evidence="3">Protein modification; protein ubiquitination.</text>
</comment>
<proteinExistence type="inferred from homology"/>
<dbReference type="PANTHER" id="PTHR46913">
    <property type="entry name" value="RING-H2 FINGER PROTEIN ATL16"/>
    <property type="match status" value="1"/>
</dbReference>
<dbReference type="InterPro" id="IPR044600">
    <property type="entry name" value="ATL1/ATL16-like"/>
</dbReference>
<dbReference type="InterPro" id="IPR001841">
    <property type="entry name" value="Znf_RING"/>
</dbReference>
<feature type="transmembrane region" description="Helical" evidence="15">
    <location>
        <begin position="29"/>
        <end position="49"/>
    </location>
</feature>
<keyword evidence="9" id="KW-0833">Ubl conjugation pathway</keyword>
<evidence type="ECO:0000256" key="12">
    <source>
        <dbReference type="ARBA" id="ARBA00023136"/>
    </source>
</evidence>
<keyword evidence="6 15" id="KW-0812">Transmembrane</keyword>
<evidence type="ECO:0000256" key="10">
    <source>
        <dbReference type="ARBA" id="ARBA00022833"/>
    </source>
</evidence>
<dbReference type="Gene3D" id="3.30.40.10">
    <property type="entry name" value="Zinc/RING finger domain, C3HC4 (zinc finger)"/>
    <property type="match status" value="1"/>
</dbReference>
<dbReference type="SUPFAM" id="SSF57850">
    <property type="entry name" value="RING/U-box"/>
    <property type="match status" value="1"/>
</dbReference>
<keyword evidence="7" id="KW-0479">Metal-binding</keyword>
<evidence type="ECO:0000256" key="13">
    <source>
        <dbReference type="ARBA" id="ARBA00024209"/>
    </source>
</evidence>
<evidence type="ECO:0000313" key="17">
    <source>
        <dbReference type="EMBL" id="KAK7300500.1"/>
    </source>
</evidence>
<evidence type="ECO:0000256" key="6">
    <source>
        <dbReference type="ARBA" id="ARBA00022692"/>
    </source>
</evidence>
<dbReference type="EMBL" id="JAYKXN010000003">
    <property type="protein sequence ID" value="KAK7300500.1"/>
    <property type="molecule type" value="Genomic_DNA"/>
</dbReference>
<dbReference type="Pfam" id="PF13639">
    <property type="entry name" value="zf-RING_2"/>
    <property type="match status" value="1"/>
</dbReference>
<evidence type="ECO:0000259" key="16">
    <source>
        <dbReference type="PROSITE" id="PS50089"/>
    </source>
</evidence>